<sequence length="276" mass="31084">MIKTTKSVGEVIGKAFISYIITNADDLVILMNFFTEASLDDSPLKVHHIFIGQYLGFIIILGISLIGYGISTTSIPVEILGFLGFVPIILGIKDTIKVIIKLCGKSKIDINEIIPSDEISIVELETIRCRDDYNGQLTFEFPIGSESKINDTSSMIQCKQKFLILLNRFANIQMLKVACITLANSGDNVSIYTPLFSEASAWQIIVYIGIFLGLVFVWLIFCYFFINFRPIRKIAQKYAFYIVPIVFIGIGIYIIISSKCFPWLIRAIRTKNFKNG</sequence>
<name>A0A815X941_9BILA</name>
<evidence type="ECO:0008006" key="5">
    <source>
        <dbReference type="Google" id="ProtNLM"/>
    </source>
</evidence>
<reference evidence="3" key="1">
    <citation type="submission" date="2021-02" db="EMBL/GenBank/DDBJ databases">
        <authorList>
            <person name="Nowell W R."/>
        </authorList>
    </citation>
    <scope>NUCLEOTIDE SEQUENCE</scope>
</reference>
<keyword evidence="4" id="KW-1185">Reference proteome</keyword>
<accession>A0A815X941</accession>
<feature type="transmembrane region" description="Helical" evidence="1">
    <location>
        <begin position="46"/>
        <end position="68"/>
    </location>
</feature>
<organism evidence="3 4">
    <name type="scientific">Adineta steineri</name>
    <dbReference type="NCBI Taxonomy" id="433720"/>
    <lineage>
        <taxon>Eukaryota</taxon>
        <taxon>Metazoa</taxon>
        <taxon>Spiralia</taxon>
        <taxon>Gnathifera</taxon>
        <taxon>Rotifera</taxon>
        <taxon>Eurotatoria</taxon>
        <taxon>Bdelloidea</taxon>
        <taxon>Adinetida</taxon>
        <taxon>Adinetidae</taxon>
        <taxon>Adineta</taxon>
    </lineage>
</organism>
<evidence type="ECO:0000313" key="2">
    <source>
        <dbReference type="EMBL" id="CAF1268280.1"/>
    </source>
</evidence>
<keyword evidence="1" id="KW-0472">Membrane</keyword>
<dbReference type="OrthoDB" id="3791566at2759"/>
<dbReference type="Proteomes" id="UP000663832">
    <property type="component" value="Unassembled WGS sequence"/>
</dbReference>
<feature type="transmembrane region" description="Helical" evidence="1">
    <location>
        <begin position="162"/>
        <end position="184"/>
    </location>
</feature>
<dbReference type="InterPro" id="IPR004676">
    <property type="entry name" value="Cd-R_transporter"/>
</dbReference>
<dbReference type="AlphaFoldDB" id="A0A815X941"/>
<dbReference type="EMBL" id="CAJNOM010000744">
    <property type="protein sequence ID" value="CAF1554573.1"/>
    <property type="molecule type" value="Genomic_DNA"/>
</dbReference>
<evidence type="ECO:0000313" key="4">
    <source>
        <dbReference type="Proteomes" id="UP000663832"/>
    </source>
</evidence>
<feature type="transmembrane region" description="Helical" evidence="1">
    <location>
        <begin position="16"/>
        <end position="34"/>
    </location>
</feature>
<proteinExistence type="predicted"/>
<feature type="transmembrane region" description="Helical" evidence="1">
    <location>
        <begin position="238"/>
        <end position="256"/>
    </location>
</feature>
<evidence type="ECO:0000256" key="1">
    <source>
        <dbReference type="SAM" id="Phobius"/>
    </source>
</evidence>
<dbReference type="Proteomes" id="UP000663877">
    <property type="component" value="Unassembled WGS sequence"/>
</dbReference>
<keyword evidence="1" id="KW-1133">Transmembrane helix</keyword>
<feature type="transmembrane region" description="Helical" evidence="1">
    <location>
        <begin position="204"/>
        <end position="226"/>
    </location>
</feature>
<dbReference type="EMBL" id="CAJNOI010000400">
    <property type="protein sequence ID" value="CAF1268280.1"/>
    <property type="molecule type" value="Genomic_DNA"/>
</dbReference>
<keyword evidence="1" id="KW-0812">Transmembrane</keyword>
<gene>
    <name evidence="2" type="ORF">BJG266_LOCUS30516</name>
    <name evidence="3" type="ORF">QVE165_LOCUS47369</name>
</gene>
<comment type="caution">
    <text evidence="3">The sequence shown here is derived from an EMBL/GenBank/DDBJ whole genome shotgun (WGS) entry which is preliminary data.</text>
</comment>
<protein>
    <recommendedName>
        <fullName evidence="5">Cadmium resistance transporter</fullName>
    </recommendedName>
</protein>
<dbReference type="Pfam" id="PF03596">
    <property type="entry name" value="Cad"/>
    <property type="match status" value="2"/>
</dbReference>
<evidence type="ECO:0000313" key="3">
    <source>
        <dbReference type="EMBL" id="CAF1554573.1"/>
    </source>
</evidence>